<sequence>MSGSATPLMQQYREIKARHQDAILFFRMGDFYEMFYEDAETASRAIGLTLTARNNGGAAEVPLAGIPVKAAAEYLRRLVSQGYRVAICEQVEDPKLAKGLVKREVVETITPGAAFADDLLDGARANYVCALAMVRDVMRDAPRDAVPVGIAAADLSTGEVRLFGVTIGDAPAVLARLAPRELLLVKNAAHPELAPVLRQAEQALVTSREGWEFDAQLAADDLARQFDIRSLEGFGLGTDDAAAVGAAGALLRYLRELQPGGLPHLARPTMERSGGVMPLDEMTRRNLELVESLRGDQRDNNGTLLSVLDRTTTPMGHRMLRQWLLAPLLEQPAIEQRLDAVTALVRDPVGRTALRDALDGVRDVERLASKAAAGRATPRELRALGDSLARLPLVAKAVHGVLSNGAGHTAGGVLSAMLADWDDGAESAERLTTMLVARPPLTIGEEDTIAPGVDHDLDELRVLRDGGKDAIATIQQQERARTGITSLKVGYNRVFGYFLEISNANRHLVPDDYQRRQTLTGAERYVTPALKEYEEKVLNAAERIESRERELFETLRRDVGVQITRWQQVARRVATIDVLASFADVAEREQYVRPVLHDGFALDIRAGRHPVVERMMAREKFIPNDLQFTEDAQLIVLTGPNMAGKSTILRQIGLIQLMAQVGMYVPAHEAHLPIVDRLFTRVGASDNLVRGQSTFMVEMSETSAILHTATKRSLVLLDEIGRGTSTYDGVSIAWSVSEHLHDGIGCKTVFATHYHELTQLANELSGVRNFTVAVREVGDQVLFLHRLIPGGADRSYGIEVGRLAGLPAPVIARAKEVLALLEGEGEQMAARLTAEGMQAPSSTKRRGPRLKHQLQASTDQLGFFGEAAVVDPALTRLADAVDALEPEQMTPMQALNTLASLKESRRQQQTPS</sequence>
<dbReference type="EMBL" id="DPIY01000012">
    <property type="protein sequence ID" value="HCT58950.1"/>
    <property type="molecule type" value="Genomic_DNA"/>
</dbReference>
<dbReference type="Pfam" id="PF00488">
    <property type="entry name" value="MutS_V"/>
    <property type="match status" value="1"/>
</dbReference>
<dbReference type="InterPro" id="IPR007861">
    <property type="entry name" value="DNA_mismatch_repair_MutS_clamp"/>
</dbReference>
<evidence type="ECO:0000256" key="9">
    <source>
        <dbReference type="HAMAP-Rule" id="MF_00096"/>
    </source>
</evidence>
<evidence type="ECO:0000256" key="10">
    <source>
        <dbReference type="RuleBase" id="RU003756"/>
    </source>
</evidence>
<dbReference type="InterPro" id="IPR036678">
    <property type="entry name" value="MutS_con_dom_sf"/>
</dbReference>
<protein>
    <recommendedName>
        <fullName evidence="2 9">DNA mismatch repair protein MutS</fullName>
    </recommendedName>
</protein>
<evidence type="ECO:0000256" key="6">
    <source>
        <dbReference type="ARBA" id="ARBA00023125"/>
    </source>
</evidence>
<comment type="function">
    <text evidence="8 9">This protein is involved in the repair of mismatches in DNA. It is possible that it carries out the mismatch recognition step. This protein has a weak ATPase activity.</text>
</comment>
<evidence type="ECO:0000256" key="2">
    <source>
        <dbReference type="ARBA" id="ARBA00021982"/>
    </source>
</evidence>
<accession>A0A3D4VCU7</accession>
<dbReference type="NCBIfam" id="TIGR01070">
    <property type="entry name" value="mutS1"/>
    <property type="match status" value="1"/>
</dbReference>
<dbReference type="InterPro" id="IPR045076">
    <property type="entry name" value="MutS"/>
</dbReference>
<dbReference type="FunFam" id="3.40.1170.10:FF:000001">
    <property type="entry name" value="DNA mismatch repair protein MutS"/>
    <property type="match status" value="1"/>
</dbReference>
<feature type="domain" description="DNA mismatch repair proteins mutS family" evidence="11">
    <location>
        <begin position="713"/>
        <end position="729"/>
    </location>
</feature>
<gene>
    <name evidence="9" type="primary">mutS</name>
    <name evidence="12" type="ORF">DGD08_17250</name>
</gene>
<keyword evidence="7 9" id="KW-0234">DNA repair</keyword>
<dbReference type="PROSITE" id="PS00486">
    <property type="entry name" value="DNA_MISMATCH_REPAIR_2"/>
    <property type="match status" value="1"/>
</dbReference>
<dbReference type="InterPro" id="IPR036187">
    <property type="entry name" value="DNA_mismatch_repair_MutS_sf"/>
</dbReference>
<keyword evidence="6 9" id="KW-0238">DNA-binding</keyword>
<dbReference type="InterPro" id="IPR017261">
    <property type="entry name" value="DNA_mismatch_repair_MutS/MSH"/>
</dbReference>
<dbReference type="Pfam" id="PF05188">
    <property type="entry name" value="MutS_II"/>
    <property type="match status" value="1"/>
</dbReference>
<proteinExistence type="inferred from homology"/>
<evidence type="ECO:0000256" key="4">
    <source>
        <dbReference type="ARBA" id="ARBA00022763"/>
    </source>
</evidence>
<dbReference type="Gene3D" id="3.40.1170.10">
    <property type="entry name" value="DNA repair protein MutS, domain I"/>
    <property type="match status" value="1"/>
</dbReference>
<dbReference type="InterPro" id="IPR027417">
    <property type="entry name" value="P-loop_NTPase"/>
</dbReference>
<dbReference type="FunFam" id="3.40.50.300:FF:000870">
    <property type="entry name" value="MutS protein homolog 4"/>
    <property type="match status" value="1"/>
</dbReference>
<dbReference type="SUPFAM" id="SSF53150">
    <property type="entry name" value="DNA repair protein MutS, domain II"/>
    <property type="match status" value="1"/>
</dbReference>
<keyword evidence="5 9" id="KW-0067">ATP-binding</keyword>
<dbReference type="InterPro" id="IPR016151">
    <property type="entry name" value="DNA_mismatch_repair_MutS_N"/>
</dbReference>
<evidence type="ECO:0000256" key="7">
    <source>
        <dbReference type="ARBA" id="ARBA00023204"/>
    </source>
</evidence>
<dbReference type="GO" id="GO:0030983">
    <property type="term" value="F:mismatched DNA binding"/>
    <property type="evidence" value="ECO:0007669"/>
    <property type="project" value="InterPro"/>
</dbReference>
<evidence type="ECO:0000256" key="3">
    <source>
        <dbReference type="ARBA" id="ARBA00022741"/>
    </source>
</evidence>
<dbReference type="CDD" id="cd03284">
    <property type="entry name" value="ABC_MutS1"/>
    <property type="match status" value="1"/>
</dbReference>
<name>A0A3D4VCU7_9BACT</name>
<dbReference type="GO" id="GO:0005829">
    <property type="term" value="C:cytosol"/>
    <property type="evidence" value="ECO:0007669"/>
    <property type="project" value="TreeGrafter"/>
</dbReference>
<evidence type="ECO:0000256" key="1">
    <source>
        <dbReference type="ARBA" id="ARBA00006271"/>
    </source>
</evidence>
<dbReference type="SUPFAM" id="SSF55271">
    <property type="entry name" value="DNA repair protein MutS, domain I"/>
    <property type="match status" value="1"/>
</dbReference>
<evidence type="ECO:0000313" key="12">
    <source>
        <dbReference type="EMBL" id="HCT58950.1"/>
    </source>
</evidence>
<dbReference type="OMA" id="TPMMAQY"/>
<dbReference type="Gene3D" id="3.40.50.300">
    <property type="entry name" value="P-loop containing nucleotide triphosphate hydrolases"/>
    <property type="match status" value="1"/>
</dbReference>
<organism evidence="12 13">
    <name type="scientific">Gemmatimonas aurantiaca</name>
    <dbReference type="NCBI Taxonomy" id="173480"/>
    <lineage>
        <taxon>Bacteria</taxon>
        <taxon>Pseudomonadati</taxon>
        <taxon>Gemmatimonadota</taxon>
        <taxon>Gemmatimonadia</taxon>
        <taxon>Gemmatimonadales</taxon>
        <taxon>Gemmatimonadaceae</taxon>
        <taxon>Gemmatimonas</taxon>
    </lineage>
</organism>
<dbReference type="Gene3D" id="1.10.1420.10">
    <property type="match status" value="2"/>
</dbReference>
<dbReference type="HAMAP" id="MF_00096">
    <property type="entry name" value="MutS"/>
    <property type="match status" value="1"/>
</dbReference>
<dbReference type="InterPro" id="IPR007696">
    <property type="entry name" value="DNA_mismatch_repair_MutS_core"/>
</dbReference>
<dbReference type="AlphaFoldDB" id="A0A3D4VCU7"/>
<dbReference type="PANTHER" id="PTHR11361:SF34">
    <property type="entry name" value="DNA MISMATCH REPAIR PROTEIN MSH1, MITOCHONDRIAL"/>
    <property type="match status" value="1"/>
</dbReference>
<dbReference type="SUPFAM" id="SSF48334">
    <property type="entry name" value="DNA repair protein MutS, domain III"/>
    <property type="match status" value="1"/>
</dbReference>
<dbReference type="InterPro" id="IPR007695">
    <property type="entry name" value="DNA_mismatch_repair_MutS-lik_N"/>
</dbReference>
<reference evidence="12 13" key="1">
    <citation type="journal article" date="2018" name="Nat. Biotechnol.">
        <title>A standardized bacterial taxonomy based on genome phylogeny substantially revises the tree of life.</title>
        <authorList>
            <person name="Parks D.H."/>
            <person name="Chuvochina M."/>
            <person name="Waite D.W."/>
            <person name="Rinke C."/>
            <person name="Skarshewski A."/>
            <person name="Chaumeil P.A."/>
            <person name="Hugenholtz P."/>
        </authorList>
    </citation>
    <scope>NUCLEOTIDE SEQUENCE [LARGE SCALE GENOMIC DNA]</scope>
    <source>
        <strain evidence="12">UBA8844</strain>
    </source>
</reference>
<evidence type="ECO:0000256" key="5">
    <source>
        <dbReference type="ARBA" id="ARBA00022840"/>
    </source>
</evidence>
<dbReference type="GO" id="GO:0005524">
    <property type="term" value="F:ATP binding"/>
    <property type="evidence" value="ECO:0007669"/>
    <property type="project" value="UniProtKB-UniRule"/>
</dbReference>
<keyword evidence="3 9" id="KW-0547">Nucleotide-binding</keyword>
<dbReference type="Gene3D" id="3.30.420.110">
    <property type="entry name" value="MutS, connector domain"/>
    <property type="match status" value="1"/>
</dbReference>
<dbReference type="SUPFAM" id="SSF52540">
    <property type="entry name" value="P-loop containing nucleoside triphosphate hydrolases"/>
    <property type="match status" value="1"/>
</dbReference>
<dbReference type="PANTHER" id="PTHR11361">
    <property type="entry name" value="DNA MISMATCH REPAIR PROTEIN MUTS FAMILY MEMBER"/>
    <property type="match status" value="1"/>
</dbReference>
<comment type="caution">
    <text evidence="12">The sequence shown here is derived from an EMBL/GenBank/DDBJ whole genome shotgun (WGS) entry which is preliminary data.</text>
</comment>
<evidence type="ECO:0000256" key="8">
    <source>
        <dbReference type="ARBA" id="ARBA00024647"/>
    </source>
</evidence>
<dbReference type="GO" id="GO:0006298">
    <property type="term" value="P:mismatch repair"/>
    <property type="evidence" value="ECO:0007669"/>
    <property type="project" value="UniProtKB-UniRule"/>
</dbReference>
<dbReference type="GO" id="GO:0140664">
    <property type="term" value="F:ATP-dependent DNA damage sensor activity"/>
    <property type="evidence" value="ECO:0007669"/>
    <property type="project" value="InterPro"/>
</dbReference>
<dbReference type="SMART" id="SM00533">
    <property type="entry name" value="MUTSd"/>
    <property type="match status" value="1"/>
</dbReference>
<dbReference type="PIRSF" id="PIRSF037677">
    <property type="entry name" value="DNA_mis_repair_Msh6"/>
    <property type="match status" value="1"/>
</dbReference>
<dbReference type="NCBIfam" id="NF003810">
    <property type="entry name" value="PRK05399.1"/>
    <property type="match status" value="1"/>
</dbReference>
<comment type="similarity">
    <text evidence="1 9 10">Belongs to the DNA mismatch repair MutS family.</text>
</comment>
<dbReference type="Proteomes" id="UP000264071">
    <property type="component" value="Unassembled WGS sequence"/>
</dbReference>
<dbReference type="InterPro" id="IPR007860">
    <property type="entry name" value="DNA_mmatch_repair_MutS_con_dom"/>
</dbReference>
<dbReference type="InterPro" id="IPR005748">
    <property type="entry name" value="DNA_mismatch_repair_MutS"/>
</dbReference>
<dbReference type="Pfam" id="PF05192">
    <property type="entry name" value="MutS_III"/>
    <property type="match status" value="1"/>
</dbReference>
<dbReference type="Pfam" id="PF01624">
    <property type="entry name" value="MutS_I"/>
    <property type="match status" value="1"/>
</dbReference>
<evidence type="ECO:0000313" key="13">
    <source>
        <dbReference type="Proteomes" id="UP000264071"/>
    </source>
</evidence>
<evidence type="ECO:0000259" key="11">
    <source>
        <dbReference type="PROSITE" id="PS00486"/>
    </source>
</evidence>
<keyword evidence="4 9" id="KW-0227">DNA damage</keyword>
<dbReference type="SMART" id="SM00534">
    <property type="entry name" value="MUTSac"/>
    <property type="match status" value="1"/>
</dbReference>
<dbReference type="Pfam" id="PF05190">
    <property type="entry name" value="MutS_IV"/>
    <property type="match status" value="1"/>
</dbReference>
<feature type="binding site" evidence="9">
    <location>
        <begin position="639"/>
        <end position="646"/>
    </location>
    <ligand>
        <name>ATP</name>
        <dbReference type="ChEBI" id="CHEBI:30616"/>
    </ligand>
</feature>
<dbReference type="InterPro" id="IPR000432">
    <property type="entry name" value="DNA_mismatch_repair_MutS_C"/>
</dbReference>
<dbReference type="GO" id="GO:0003684">
    <property type="term" value="F:damaged DNA binding"/>
    <property type="evidence" value="ECO:0007669"/>
    <property type="project" value="UniProtKB-UniRule"/>
</dbReference>